<dbReference type="GO" id="GO:0016787">
    <property type="term" value="F:hydrolase activity"/>
    <property type="evidence" value="ECO:0007669"/>
    <property type="project" value="UniProtKB-KW"/>
</dbReference>
<evidence type="ECO:0000313" key="2">
    <source>
        <dbReference type="Proteomes" id="UP001046350"/>
    </source>
</evidence>
<dbReference type="RefSeq" id="WP_217842339.1">
    <property type="nucleotide sequence ID" value="NZ_CP077076.1"/>
</dbReference>
<proteinExistence type="predicted"/>
<accession>A0ABX8NC47</accession>
<name>A0ABX8NC47_9PSED</name>
<organism evidence="1 2">
    <name type="scientific">Pseudomonas fakonensis</name>
    <dbReference type="NCBI Taxonomy" id="2842355"/>
    <lineage>
        <taxon>Bacteria</taxon>
        <taxon>Pseudomonadati</taxon>
        <taxon>Pseudomonadota</taxon>
        <taxon>Gammaproteobacteria</taxon>
        <taxon>Pseudomonadales</taxon>
        <taxon>Pseudomonadaceae</taxon>
        <taxon>Pseudomonas</taxon>
    </lineage>
</organism>
<dbReference type="InterPro" id="IPR020023">
    <property type="entry name" value="PseG"/>
</dbReference>
<dbReference type="NCBIfam" id="TIGR03590">
    <property type="entry name" value="PseG"/>
    <property type="match status" value="1"/>
</dbReference>
<gene>
    <name evidence="1" type="primary">pseG</name>
    <name evidence="1" type="ORF">KSS94_07235</name>
</gene>
<keyword evidence="2" id="KW-1185">Reference proteome</keyword>
<dbReference type="EMBL" id="CP077076">
    <property type="protein sequence ID" value="QXH52917.1"/>
    <property type="molecule type" value="Genomic_DNA"/>
</dbReference>
<dbReference type="EC" id="3.6.1.57" evidence="1"/>
<protein>
    <submittedName>
        <fullName evidence="1">UDP-2,4-diacetamido-2,4, 6-trideoxy-beta-L-altropyranose hydrolase</fullName>
        <ecNumber evidence="1">3.6.1.57</ecNumber>
    </submittedName>
</protein>
<reference evidence="1" key="1">
    <citation type="journal article" date="2021" name="Microorganisms">
        <title>The Ever-Expanding Pseudomonas Genus: Description of 43 New Species and Partition of the Pseudomonas putida Group.</title>
        <authorList>
            <person name="Girard L."/>
            <person name="Lood C."/>
            <person name="Hofte M."/>
            <person name="Vandamme P."/>
            <person name="Rokni-Zadeh H."/>
            <person name="van Noort V."/>
            <person name="Lavigne R."/>
            <person name="De Mot R."/>
        </authorList>
    </citation>
    <scope>NUCLEOTIDE SEQUENCE</scope>
    <source>
        <strain evidence="1">COW40</strain>
    </source>
</reference>
<dbReference type="Proteomes" id="UP001046350">
    <property type="component" value="Chromosome"/>
</dbReference>
<keyword evidence="1" id="KW-0378">Hydrolase</keyword>
<sequence length="505" mass="55189">MNIALRVDAGLQIGTGHLVRCLTLADTLAQRGARCVFLCRDLPAYLVQWVQARGHSLIPLPVHPDQPCDTELAHGNWLGASQPGDAADSLAALQGTWWDWLVVDHYALDARWEKLLRPAVRRILVIDDLADRKHECDVLLDQNFYTDLHTRYQGKVPEACQLLLGPRFALLREEFRLLGKTTPPRAGALRRLLVFFGGMDAHNFTGRALAVLAELALPGVQVDVVIGEQHPKRLAIEAMCQAQGYTCHVQTPAMAELMASADLAIGAGGIACWERCCLGLPTLALSTAANQTQQLKDAAGQGLLYNIEVADNLAEALKLHLQALIGNPALRRLLSVNGMAAVDGDGRLRIAEHMGCTGISIRAAEQRDAAALHRWRNHPAIRAVSNNCDEIAWADHCRWLGGVLADPQRHLLIGEVESQPVGVVRFDVQADQAEVSIYKVPDAAMPCRGADLLRCAQDWLVAQHPEVTGVHAQVKGGNMPSNGLFNAAGYDVDHTRFIRKLKRDV</sequence>
<evidence type="ECO:0000313" key="1">
    <source>
        <dbReference type="EMBL" id="QXH52917.1"/>
    </source>
</evidence>